<dbReference type="AlphaFoldDB" id="A0A6J0BQJ3"/>
<keyword evidence="1" id="KW-1185">Reference proteome</keyword>
<name>A0A6J0BQJ3_NEOLC</name>
<organism evidence="2">
    <name type="scientific">Neodiprion lecontei</name>
    <name type="common">Redheaded pine sawfly</name>
    <dbReference type="NCBI Taxonomy" id="441921"/>
    <lineage>
        <taxon>Eukaryota</taxon>
        <taxon>Metazoa</taxon>
        <taxon>Ecdysozoa</taxon>
        <taxon>Arthropoda</taxon>
        <taxon>Hexapoda</taxon>
        <taxon>Insecta</taxon>
        <taxon>Pterygota</taxon>
        <taxon>Neoptera</taxon>
        <taxon>Endopterygota</taxon>
        <taxon>Hymenoptera</taxon>
        <taxon>Tenthredinoidea</taxon>
        <taxon>Diprionidae</taxon>
        <taxon>Diprioninae</taxon>
        <taxon>Neodiprion</taxon>
    </lineage>
</organism>
<reference evidence="2" key="1">
    <citation type="submission" date="2025-08" db="UniProtKB">
        <authorList>
            <consortium name="RefSeq"/>
        </authorList>
    </citation>
    <scope>IDENTIFICATION</scope>
    <source>
        <tissue evidence="2">Thorax and Abdomen</tissue>
    </source>
</reference>
<dbReference type="Pfam" id="PF15011">
    <property type="entry name" value="CA109-like"/>
    <property type="match status" value="1"/>
</dbReference>
<dbReference type="InParanoid" id="A0A6J0BQJ3"/>
<dbReference type="OrthoDB" id="6605214at2759"/>
<proteinExistence type="predicted"/>
<dbReference type="Proteomes" id="UP000829291">
    <property type="component" value="Chromosome 2"/>
</dbReference>
<dbReference type="KEGG" id="nlo:107222123"/>
<accession>A0A6J0BQJ3</accession>
<protein>
    <submittedName>
        <fullName evidence="2">Uncharacterized protein LOC107222123 isoform X1</fullName>
    </submittedName>
</protein>
<dbReference type="GeneID" id="107222123"/>
<dbReference type="RefSeq" id="XP_015516839.2">
    <property type="nucleotide sequence ID" value="XM_015661353.2"/>
</dbReference>
<evidence type="ECO:0000313" key="2">
    <source>
        <dbReference type="RefSeq" id="XP_015516839.2"/>
    </source>
</evidence>
<sequence>MEKQLHKSVVGYFLHLSKISEKWNVLVQSAERPLNNLKNQEEQLRMVSDCSLDNADLFSIDSTLRGKLIFKINVCMEDEIALISEIDSQLNNLVQGLRNKFTLLEAARSEVNINAEEMEELVSGSPYRPGLDLLMKWAIDSTNYYSELYSFINASLRSLDCKKEKTIVNLIKVFEQHKNTQAKIDGILGFTQFVAKEIE</sequence>
<dbReference type="InterPro" id="IPR029159">
    <property type="entry name" value="CA109-like"/>
</dbReference>
<evidence type="ECO:0000313" key="1">
    <source>
        <dbReference type="Proteomes" id="UP000829291"/>
    </source>
</evidence>
<gene>
    <name evidence="2" type="primary">LOC107222123</name>
</gene>